<reference evidence="2" key="1">
    <citation type="submission" date="2016-07" db="EMBL/GenBank/DDBJ databases">
        <authorList>
            <person name="Florea S."/>
            <person name="Webb J.S."/>
            <person name="Jaromczyk J."/>
            <person name="Schardl C.L."/>
        </authorList>
    </citation>
    <scope>NUCLEOTIDE SEQUENCE [LARGE SCALE GENOMIC DNA]</scope>
</reference>
<name>A0A1B3AYM5_9CAUD</name>
<keyword evidence="2" id="KW-1185">Reference proteome</keyword>
<dbReference type="EMBL" id="KX557272">
    <property type="protein sequence ID" value="AOE43833.1"/>
    <property type="molecule type" value="Genomic_DNA"/>
</dbReference>
<sequence length="216" mass="24027">MTSIIDIANKIDARKAQITCAKLIARLGAEDNWSGDVLEFINIALAPVAPPAMPPFSDQDDDDLAFWQGVDWTPPPPALGRFNAVEFTQGTFDVFDIRTDTIVSTHDTLQQAEDAITGIVRTHAAVQTVIDWMTKLGIEVIYVDDENKRPCSARGYHRPDEPKSIDSFEGFDLDEETDELHHAIVCLPTVWKNSTPGHGWNPVVELADLRAWMEAN</sequence>
<evidence type="ECO:0000313" key="1">
    <source>
        <dbReference type="EMBL" id="AOE43833.1"/>
    </source>
</evidence>
<evidence type="ECO:0000313" key="2">
    <source>
        <dbReference type="Proteomes" id="UP000202170"/>
    </source>
</evidence>
<protein>
    <submittedName>
        <fullName evidence="1">Uncharacterized protein</fullName>
    </submittedName>
</protein>
<dbReference type="GeneID" id="29080408"/>
<gene>
    <name evidence="1" type="primary">144</name>
    <name evidence="1" type="ORF">SEA_BANTAM_144</name>
</gene>
<dbReference type="KEGG" id="vg:29080408"/>
<dbReference type="RefSeq" id="YP_009287612.1">
    <property type="nucleotide sequence ID" value="NC_031074.1"/>
</dbReference>
<dbReference type="OrthoDB" id="22217at10239"/>
<dbReference type="Proteomes" id="UP000202170">
    <property type="component" value="Segment"/>
</dbReference>
<accession>A0A1B3AYM5</accession>
<organism evidence="1 2">
    <name type="scientific">Gordonia phage Bantam</name>
    <dbReference type="NCBI Taxonomy" id="1887641"/>
    <lineage>
        <taxon>Viruses</taxon>
        <taxon>Duplodnaviria</taxon>
        <taxon>Heunggongvirae</taxon>
        <taxon>Uroviricota</taxon>
        <taxon>Caudoviricetes</taxon>
        <taxon>Bantamvirus</taxon>
        <taxon>Bantamvirus bantam</taxon>
    </lineage>
</organism>
<proteinExistence type="predicted"/>